<evidence type="ECO:0000256" key="1">
    <source>
        <dbReference type="SAM" id="Phobius"/>
    </source>
</evidence>
<name>A0A1I7UYI0_9PELO</name>
<organism evidence="2 3">
    <name type="scientific">Caenorhabditis tropicalis</name>
    <dbReference type="NCBI Taxonomy" id="1561998"/>
    <lineage>
        <taxon>Eukaryota</taxon>
        <taxon>Metazoa</taxon>
        <taxon>Ecdysozoa</taxon>
        <taxon>Nematoda</taxon>
        <taxon>Chromadorea</taxon>
        <taxon>Rhabditida</taxon>
        <taxon>Rhabditina</taxon>
        <taxon>Rhabditomorpha</taxon>
        <taxon>Rhabditoidea</taxon>
        <taxon>Rhabditidae</taxon>
        <taxon>Peloderinae</taxon>
        <taxon>Caenorhabditis</taxon>
    </lineage>
</organism>
<keyword evidence="1" id="KW-0812">Transmembrane</keyword>
<keyword evidence="1" id="KW-0472">Membrane</keyword>
<proteinExistence type="predicted"/>
<evidence type="ECO:0000313" key="3">
    <source>
        <dbReference type="WBParaSite" id="Csp11.Scaffold630.g20613.t1"/>
    </source>
</evidence>
<sequence>MDITPNPICFEWYEQKKALEREERRKGREEALRELALTATIISGIILILLISYVVKNIISFVISKIRSKRVGEVTQTPIIPFRSEGFKDYISLPSDSQIISIRFNGFGFGEEGHDFIPLKRTTSGSYFTYQMFGDNRIQVTYYVEEGVSYAAGFCIYVKNPMIGVPIVANEENEEESILSSISEDESPYWGKRLERLVNNGVLPRDMETIV</sequence>
<dbReference type="Proteomes" id="UP000095282">
    <property type="component" value="Unplaced"/>
</dbReference>
<evidence type="ECO:0000313" key="2">
    <source>
        <dbReference type="Proteomes" id="UP000095282"/>
    </source>
</evidence>
<protein>
    <submittedName>
        <fullName evidence="3">DUF502 domain-containing protein</fullName>
    </submittedName>
</protein>
<reference evidence="3" key="1">
    <citation type="submission" date="2016-11" db="UniProtKB">
        <authorList>
            <consortium name="WormBaseParasite"/>
        </authorList>
    </citation>
    <scope>IDENTIFICATION</scope>
</reference>
<dbReference type="AlphaFoldDB" id="A0A1I7UYI0"/>
<keyword evidence="2" id="KW-1185">Reference proteome</keyword>
<dbReference type="PANTHER" id="PTHR34005:SF1">
    <property type="entry name" value="PROTEIN CBG15054"/>
    <property type="match status" value="1"/>
</dbReference>
<feature type="transmembrane region" description="Helical" evidence="1">
    <location>
        <begin position="35"/>
        <end position="55"/>
    </location>
</feature>
<dbReference type="PANTHER" id="PTHR34005">
    <property type="entry name" value="PROTEIN CBG15054-RELATED"/>
    <property type="match status" value="1"/>
</dbReference>
<keyword evidence="1" id="KW-1133">Transmembrane helix</keyword>
<accession>A0A1I7UYI0</accession>
<dbReference type="WBParaSite" id="Csp11.Scaffold630.g20613.t1">
    <property type="protein sequence ID" value="Csp11.Scaffold630.g20613.t1"/>
    <property type="gene ID" value="Csp11.Scaffold630.g20613"/>
</dbReference>